<dbReference type="Pfam" id="PF07143">
    <property type="entry name" value="CrtC"/>
    <property type="match status" value="1"/>
</dbReference>
<comment type="caution">
    <text evidence="3">The sequence shown here is derived from an EMBL/GenBank/DDBJ whole genome shotgun (WGS) entry which is preliminary data.</text>
</comment>
<feature type="domain" description="AttH" evidence="2">
    <location>
        <begin position="145"/>
        <end position="220"/>
    </location>
</feature>
<accession>A0AAE0NTD3</accession>
<dbReference type="InterPro" id="IPR010791">
    <property type="entry name" value="AttH_dom"/>
</dbReference>
<dbReference type="PANTHER" id="PTHR40617">
    <property type="entry name" value="TERPENE CYCLASE ASQC"/>
    <property type="match status" value="1"/>
</dbReference>
<dbReference type="InterPro" id="IPR023374">
    <property type="entry name" value="AttH-like_dom_sf"/>
</dbReference>
<name>A0AAE0NTD3_9PEZI</name>
<dbReference type="Proteomes" id="UP001285441">
    <property type="component" value="Unassembled WGS sequence"/>
</dbReference>
<reference evidence="3" key="1">
    <citation type="journal article" date="2023" name="Mol. Phylogenet. Evol.">
        <title>Genome-scale phylogeny and comparative genomics of the fungal order Sordariales.</title>
        <authorList>
            <person name="Hensen N."/>
            <person name="Bonometti L."/>
            <person name="Westerberg I."/>
            <person name="Brannstrom I.O."/>
            <person name="Guillou S."/>
            <person name="Cros-Aarteil S."/>
            <person name="Calhoun S."/>
            <person name="Haridas S."/>
            <person name="Kuo A."/>
            <person name="Mondo S."/>
            <person name="Pangilinan J."/>
            <person name="Riley R."/>
            <person name="LaButti K."/>
            <person name="Andreopoulos B."/>
            <person name="Lipzen A."/>
            <person name="Chen C."/>
            <person name="Yan M."/>
            <person name="Daum C."/>
            <person name="Ng V."/>
            <person name="Clum A."/>
            <person name="Steindorff A."/>
            <person name="Ohm R.A."/>
            <person name="Martin F."/>
            <person name="Silar P."/>
            <person name="Natvig D.O."/>
            <person name="Lalanne C."/>
            <person name="Gautier V."/>
            <person name="Ament-Velasquez S.L."/>
            <person name="Kruys A."/>
            <person name="Hutchinson M.I."/>
            <person name="Powell A.J."/>
            <person name="Barry K."/>
            <person name="Miller A.N."/>
            <person name="Grigoriev I.V."/>
            <person name="Debuchy R."/>
            <person name="Gladieux P."/>
            <person name="Hiltunen Thoren M."/>
            <person name="Johannesson H."/>
        </authorList>
    </citation>
    <scope>NUCLEOTIDE SEQUENCE</scope>
    <source>
        <strain evidence="3">CBS 232.78</strain>
    </source>
</reference>
<feature type="signal peptide" evidence="1">
    <location>
        <begin position="1"/>
        <end position="18"/>
    </location>
</feature>
<evidence type="ECO:0000313" key="4">
    <source>
        <dbReference type="Proteomes" id="UP001285441"/>
    </source>
</evidence>
<reference evidence="3" key="2">
    <citation type="submission" date="2023-06" db="EMBL/GenBank/DDBJ databases">
        <authorList>
            <consortium name="Lawrence Berkeley National Laboratory"/>
            <person name="Haridas S."/>
            <person name="Hensen N."/>
            <person name="Bonometti L."/>
            <person name="Westerberg I."/>
            <person name="Brannstrom I.O."/>
            <person name="Guillou S."/>
            <person name="Cros-Aarteil S."/>
            <person name="Calhoun S."/>
            <person name="Kuo A."/>
            <person name="Mondo S."/>
            <person name="Pangilinan J."/>
            <person name="Riley R."/>
            <person name="LaButti K."/>
            <person name="Andreopoulos B."/>
            <person name="Lipzen A."/>
            <person name="Chen C."/>
            <person name="Yanf M."/>
            <person name="Daum C."/>
            <person name="Ng V."/>
            <person name="Clum A."/>
            <person name="Steindorff A."/>
            <person name="Ohm R."/>
            <person name="Martin F."/>
            <person name="Silar P."/>
            <person name="Natvig D."/>
            <person name="Lalanne C."/>
            <person name="Gautier V."/>
            <person name="Ament-velasquez S.L."/>
            <person name="Kruys A."/>
            <person name="Hutchinson M.I."/>
            <person name="Powell A.J."/>
            <person name="Barry K."/>
            <person name="Miller A.N."/>
            <person name="Grigoriev I.V."/>
            <person name="Debuchy R."/>
            <person name="Gladieux P."/>
            <person name="Thoren M.H."/>
            <person name="Johannesson H."/>
        </authorList>
    </citation>
    <scope>NUCLEOTIDE SEQUENCE</scope>
    <source>
        <strain evidence="3">CBS 232.78</strain>
    </source>
</reference>
<gene>
    <name evidence="3" type="ORF">B0H63DRAFT_500682</name>
</gene>
<sequence>MAAMSKTLILCLPLVAKALISPPETAGLLSYGLGTLPLPYNLIDSQTESQTGGEGAGSFWSSSFLHGSDDHDYLVISNVIAANSFGLGNSTLYRASILDITDPSQYSQFSVISDKPDVFSDDGNFNATFAEYGFASTPPINGVPGMRTWSNASGAKFDVSFELSSPVLLNGGLGYFPGSDSTVYEWSLPAGKTTGWLQVNGSKVRVDSTRSRTWYDRQWTGFPPTWTWFALHIESGIPGVTDIPMSIWTWKDAASNLAGVATIRDAPGINRVVPLASLQPSNRTYTSNATTAVYPLDWVLRLADGTNLTISSTREDQELFVQDGALPFPAYEGYVTATGTYKGCRKVTGYGVVEVVPPREM</sequence>
<protein>
    <recommendedName>
        <fullName evidence="2">AttH domain-containing protein</fullName>
    </recommendedName>
</protein>
<dbReference type="PANTHER" id="PTHR40617:SF1">
    <property type="entry name" value="ATTH DOMAIN-CONTAINING PROTEIN-RELATED"/>
    <property type="match status" value="1"/>
</dbReference>
<evidence type="ECO:0000259" key="2">
    <source>
        <dbReference type="Pfam" id="PF07143"/>
    </source>
</evidence>
<dbReference type="Gene3D" id="2.40.370.10">
    <property type="entry name" value="AttH-like domain"/>
    <property type="match status" value="2"/>
</dbReference>
<dbReference type="InterPro" id="IPR053112">
    <property type="entry name" value="Fungal_Dehydratase/Hydratase"/>
</dbReference>
<evidence type="ECO:0000256" key="1">
    <source>
        <dbReference type="SAM" id="SignalP"/>
    </source>
</evidence>
<organism evidence="3 4">
    <name type="scientific">Podospora didyma</name>
    <dbReference type="NCBI Taxonomy" id="330526"/>
    <lineage>
        <taxon>Eukaryota</taxon>
        <taxon>Fungi</taxon>
        <taxon>Dikarya</taxon>
        <taxon>Ascomycota</taxon>
        <taxon>Pezizomycotina</taxon>
        <taxon>Sordariomycetes</taxon>
        <taxon>Sordariomycetidae</taxon>
        <taxon>Sordariales</taxon>
        <taxon>Podosporaceae</taxon>
        <taxon>Podospora</taxon>
    </lineage>
</organism>
<keyword evidence="1" id="KW-0732">Signal</keyword>
<dbReference type="EMBL" id="JAULSW010000003">
    <property type="protein sequence ID" value="KAK3387371.1"/>
    <property type="molecule type" value="Genomic_DNA"/>
</dbReference>
<keyword evidence="4" id="KW-1185">Reference proteome</keyword>
<dbReference type="SUPFAM" id="SSF159245">
    <property type="entry name" value="AttH-like"/>
    <property type="match status" value="1"/>
</dbReference>
<proteinExistence type="predicted"/>
<dbReference type="Pfam" id="PF17186">
    <property type="entry name" value="Lipocalin_9"/>
    <property type="match status" value="1"/>
</dbReference>
<dbReference type="AlphaFoldDB" id="A0AAE0NTD3"/>
<evidence type="ECO:0000313" key="3">
    <source>
        <dbReference type="EMBL" id="KAK3387371.1"/>
    </source>
</evidence>
<feature type="chain" id="PRO_5041908735" description="AttH domain-containing protein" evidence="1">
    <location>
        <begin position="19"/>
        <end position="361"/>
    </location>
</feature>